<dbReference type="Pfam" id="PF00400">
    <property type="entry name" value="WD40"/>
    <property type="match status" value="4"/>
</dbReference>
<dbReference type="InterPro" id="IPR001680">
    <property type="entry name" value="WD40_rpt"/>
</dbReference>
<dbReference type="PANTHER" id="PTHR44019:SF8">
    <property type="entry name" value="POC1 CENTRIOLAR PROTEIN HOMOLOG"/>
    <property type="match status" value="1"/>
</dbReference>
<evidence type="ECO:0000256" key="2">
    <source>
        <dbReference type="ARBA" id="ARBA00022737"/>
    </source>
</evidence>
<feature type="repeat" description="WD" evidence="3">
    <location>
        <begin position="189"/>
        <end position="233"/>
    </location>
</feature>
<dbReference type="OrthoDB" id="9805828at2"/>
<dbReference type="PANTHER" id="PTHR44019">
    <property type="entry name" value="WD REPEAT-CONTAINING PROTEIN 55"/>
    <property type="match status" value="1"/>
</dbReference>
<dbReference type="RefSeq" id="WP_145420756.1">
    <property type="nucleotide sequence ID" value="NZ_CP036526.1"/>
</dbReference>
<dbReference type="SMART" id="SM00320">
    <property type="entry name" value="WD40"/>
    <property type="match status" value="7"/>
</dbReference>
<keyword evidence="1 3" id="KW-0853">WD repeat</keyword>
<dbReference type="PROSITE" id="PS50082">
    <property type="entry name" value="WD_REPEATS_2"/>
    <property type="match status" value="3"/>
</dbReference>
<dbReference type="Proteomes" id="UP000319817">
    <property type="component" value="Chromosome"/>
</dbReference>
<proteinExistence type="predicted"/>
<keyword evidence="6" id="KW-1185">Reference proteome</keyword>
<evidence type="ECO:0000313" key="6">
    <source>
        <dbReference type="Proteomes" id="UP000319817"/>
    </source>
</evidence>
<feature type="chain" id="PRO_5021872929" evidence="4">
    <location>
        <begin position="22"/>
        <end position="322"/>
    </location>
</feature>
<dbReference type="AlphaFoldDB" id="A0A517P0P5"/>
<reference evidence="5 6" key="1">
    <citation type="submission" date="2019-02" db="EMBL/GenBank/DDBJ databases">
        <title>Deep-cultivation of Planctomycetes and their phenomic and genomic characterization uncovers novel biology.</title>
        <authorList>
            <person name="Wiegand S."/>
            <person name="Jogler M."/>
            <person name="Boedeker C."/>
            <person name="Pinto D."/>
            <person name="Vollmers J."/>
            <person name="Rivas-Marin E."/>
            <person name="Kohn T."/>
            <person name="Peeters S.H."/>
            <person name="Heuer A."/>
            <person name="Rast P."/>
            <person name="Oberbeckmann S."/>
            <person name="Bunk B."/>
            <person name="Jeske O."/>
            <person name="Meyerdierks A."/>
            <person name="Storesund J.E."/>
            <person name="Kallscheuer N."/>
            <person name="Luecker S."/>
            <person name="Lage O.M."/>
            <person name="Pohl T."/>
            <person name="Merkel B.J."/>
            <person name="Hornburger P."/>
            <person name="Mueller R.-W."/>
            <person name="Bruemmer F."/>
            <person name="Labrenz M."/>
            <person name="Spormann A.M."/>
            <person name="Op den Camp H."/>
            <person name="Overmann J."/>
            <person name="Amann R."/>
            <person name="Jetten M.S.M."/>
            <person name="Mascher T."/>
            <person name="Medema M.H."/>
            <person name="Devos D.P."/>
            <person name="Kaster A.-K."/>
            <person name="Ovreas L."/>
            <person name="Rohde M."/>
            <person name="Galperin M.Y."/>
            <person name="Jogler C."/>
        </authorList>
    </citation>
    <scope>NUCLEOTIDE SEQUENCE [LARGE SCALE GENOMIC DNA]</scope>
    <source>
        <strain evidence="5 6">K23_9</strain>
    </source>
</reference>
<dbReference type="InterPro" id="IPR015943">
    <property type="entry name" value="WD40/YVTN_repeat-like_dom_sf"/>
</dbReference>
<evidence type="ECO:0000256" key="3">
    <source>
        <dbReference type="PROSITE-ProRule" id="PRU00221"/>
    </source>
</evidence>
<feature type="repeat" description="WD" evidence="3">
    <location>
        <begin position="147"/>
        <end position="188"/>
    </location>
</feature>
<sequence precursor="true">MRSVKVLIGFLLTAFTLTSAAADPPIASLTFSPDGKTLVACSQAGVSLLDWPSLKLRRVFHATSPNLHAAAFSPQGDVLAVAGGTPSEEGTVELFSWPSGESQKVVSHHRDSVMSIAWLSETQLTTASLDNDVAIYDVPSGTIVHRMNGHSRGVRAIVALSGSDQLVSAGIDQSLRLWKNSAGKLVHGMNIHTAPVSHLSVRPGTQALPMVASSSEDRTIRFWQPTIGRMVRFARLPAVPLGVTWIGSGSEIVAGCTDGHLRMIDPESAEVVADIAVSDTWINAVCVSPVGLSGGKSDSQTVAVGDANGNVQRIVLDGRSVQ</sequence>
<feature type="signal peptide" evidence="4">
    <location>
        <begin position="1"/>
        <end position="21"/>
    </location>
</feature>
<gene>
    <name evidence="5" type="ORF">K239x_49570</name>
</gene>
<evidence type="ECO:0000256" key="4">
    <source>
        <dbReference type="SAM" id="SignalP"/>
    </source>
</evidence>
<keyword evidence="2" id="KW-0677">Repeat</keyword>
<name>A0A517P0P5_9BACT</name>
<dbReference type="Gene3D" id="2.130.10.10">
    <property type="entry name" value="YVTN repeat-like/Quinoprotein amine dehydrogenase"/>
    <property type="match status" value="3"/>
</dbReference>
<dbReference type="EMBL" id="CP036526">
    <property type="protein sequence ID" value="QDT12942.1"/>
    <property type="molecule type" value="Genomic_DNA"/>
</dbReference>
<dbReference type="SUPFAM" id="SSF50978">
    <property type="entry name" value="WD40 repeat-like"/>
    <property type="match status" value="1"/>
</dbReference>
<protein>
    <submittedName>
        <fullName evidence="5">WD domain, G-beta repeat</fullName>
    </submittedName>
</protein>
<dbReference type="PROSITE" id="PS50294">
    <property type="entry name" value="WD_REPEATS_REGION"/>
    <property type="match status" value="1"/>
</dbReference>
<dbReference type="InterPro" id="IPR036322">
    <property type="entry name" value="WD40_repeat_dom_sf"/>
</dbReference>
<evidence type="ECO:0000313" key="5">
    <source>
        <dbReference type="EMBL" id="QDT12942.1"/>
    </source>
</evidence>
<feature type="repeat" description="WD" evidence="3">
    <location>
        <begin position="106"/>
        <end position="146"/>
    </location>
</feature>
<dbReference type="InterPro" id="IPR050505">
    <property type="entry name" value="WDR55/POC1"/>
</dbReference>
<evidence type="ECO:0000256" key="1">
    <source>
        <dbReference type="ARBA" id="ARBA00022574"/>
    </source>
</evidence>
<organism evidence="5 6">
    <name type="scientific">Stieleria marina</name>
    <dbReference type="NCBI Taxonomy" id="1930275"/>
    <lineage>
        <taxon>Bacteria</taxon>
        <taxon>Pseudomonadati</taxon>
        <taxon>Planctomycetota</taxon>
        <taxon>Planctomycetia</taxon>
        <taxon>Pirellulales</taxon>
        <taxon>Pirellulaceae</taxon>
        <taxon>Stieleria</taxon>
    </lineage>
</organism>
<keyword evidence="4" id="KW-0732">Signal</keyword>
<accession>A0A517P0P5</accession>